<keyword evidence="4" id="KW-1185">Reference proteome</keyword>
<feature type="region of interest" description="Disordered" evidence="1">
    <location>
        <begin position="72"/>
        <end position="100"/>
    </location>
</feature>
<keyword evidence="2" id="KW-1133">Transmembrane helix</keyword>
<feature type="transmembrane region" description="Helical" evidence="2">
    <location>
        <begin position="298"/>
        <end position="324"/>
    </location>
</feature>
<feature type="transmembrane region" description="Helical" evidence="2">
    <location>
        <begin position="233"/>
        <end position="254"/>
    </location>
</feature>
<comment type="caution">
    <text evidence="3">The sequence shown here is derived from an EMBL/GenBank/DDBJ whole genome shotgun (WGS) entry which is preliminary data.</text>
</comment>
<dbReference type="Proteomes" id="UP000604730">
    <property type="component" value="Unassembled WGS sequence"/>
</dbReference>
<organism evidence="3 4">
    <name type="scientific">Catonella massiliensis</name>
    <dbReference type="NCBI Taxonomy" id="2799636"/>
    <lineage>
        <taxon>Bacteria</taxon>
        <taxon>Bacillati</taxon>
        <taxon>Bacillota</taxon>
        <taxon>Clostridia</taxon>
        <taxon>Lachnospirales</taxon>
        <taxon>Lachnospiraceae</taxon>
        <taxon>Catonella</taxon>
    </lineage>
</organism>
<feature type="transmembrane region" description="Helical" evidence="2">
    <location>
        <begin position="198"/>
        <end position="221"/>
    </location>
</feature>
<sequence>MGRFCKFCGNPIEDGQECNCDGAVKERQEKAASSVSESANPVVEAPVNADANSAPEVTKDSKAMANETAVNADVNNETNSENKGSNNAVNNTESTQQTPVASAVNNAPLPAQNAGSTGQAGSSAGKSLNIDAAKILKDTLGVTKSFLMNPFEALKSSFAEKDKLSQLVAGGISAFIMFIFFIIMFNYPVFDAFTKFKIAFFLILSYVAIKAVYAFGVFIFAKKQTKPVSYLSVLGLCSLTTILDMIILFLVVIFMSLSLYLLSGICLVFLLVNNIMSSVVIAYIAFEENFVKTYRIGLLLQLIIVCIVILLLDIVGRSILSGIYSSIFGNMNYMNMFGNVY</sequence>
<protein>
    <recommendedName>
        <fullName evidence="5">Zinc ribbon domain-containing protein</fullName>
    </recommendedName>
</protein>
<dbReference type="RefSeq" id="WP_208428629.1">
    <property type="nucleotide sequence ID" value="NZ_JAEPRJ010000001.1"/>
</dbReference>
<feature type="transmembrane region" description="Helical" evidence="2">
    <location>
        <begin position="260"/>
        <end position="286"/>
    </location>
</feature>
<gene>
    <name evidence="3" type="ORF">JJN12_04885</name>
</gene>
<reference evidence="3 4" key="1">
    <citation type="submission" date="2021-01" db="EMBL/GenBank/DDBJ databases">
        <title>Isolation and description of Catonella massiliensis sp. nov., a novel Catonella species, isolated from a stable periodontitis subject.</title>
        <authorList>
            <person name="Antezack A."/>
            <person name="Boxberger M."/>
            <person name="La Scola B."/>
            <person name="Monnet-Corti V."/>
        </authorList>
    </citation>
    <scope>NUCLEOTIDE SEQUENCE [LARGE SCALE GENOMIC DNA]</scope>
    <source>
        <strain evidence="3 4">Marseille-Q4567</strain>
    </source>
</reference>
<evidence type="ECO:0000313" key="4">
    <source>
        <dbReference type="Proteomes" id="UP000604730"/>
    </source>
</evidence>
<keyword evidence="2" id="KW-0812">Transmembrane</keyword>
<dbReference type="EMBL" id="JAEPRJ010000001">
    <property type="protein sequence ID" value="MBK5897122.1"/>
    <property type="molecule type" value="Genomic_DNA"/>
</dbReference>
<feature type="compositionally biased region" description="Polar residues" evidence="1">
    <location>
        <begin position="73"/>
        <end position="100"/>
    </location>
</feature>
<evidence type="ECO:0000313" key="3">
    <source>
        <dbReference type="EMBL" id="MBK5897122.1"/>
    </source>
</evidence>
<accession>A0ABS1IZ51</accession>
<evidence type="ECO:0000256" key="2">
    <source>
        <dbReference type="SAM" id="Phobius"/>
    </source>
</evidence>
<evidence type="ECO:0000256" key="1">
    <source>
        <dbReference type="SAM" id="MobiDB-lite"/>
    </source>
</evidence>
<feature type="region of interest" description="Disordered" evidence="1">
    <location>
        <begin position="28"/>
        <end position="60"/>
    </location>
</feature>
<keyword evidence="2" id="KW-0472">Membrane</keyword>
<name>A0ABS1IZ51_9FIRM</name>
<evidence type="ECO:0008006" key="5">
    <source>
        <dbReference type="Google" id="ProtNLM"/>
    </source>
</evidence>
<feature type="transmembrane region" description="Helical" evidence="2">
    <location>
        <begin position="164"/>
        <end position="186"/>
    </location>
</feature>
<proteinExistence type="predicted"/>